<protein>
    <submittedName>
        <fullName evidence="2">Uncharacterized protein</fullName>
    </submittedName>
</protein>
<feature type="region of interest" description="Disordered" evidence="1">
    <location>
        <begin position="55"/>
        <end position="103"/>
    </location>
</feature>
<proteinExistence type="predicted"/>
<evidence type="ECO:0000313" key="3">
    <source>
        <dbReference type="Proteomes" id="UP001385951"/>
    </source>
</evidence>
<dbReference type="EMBL" id="JASBNA010000050">
    <property type="protein sequence ID" value="KAK7680379.1"/>
    <property type="molecule type" value="Genomic_DNA"/>
</dbReference>
<dbReference type="AlphaFoldDB" id="A0AAW0FQ83"/>
<feature type="compositionally biased region" description="Low complexity" evidence="1">
    <location>
        <begin position="184"/>
        <end position="206"/>
    </location>
</feature>
<sequence length="299" mass="31819">MPQPNDSFNDVSVAIGAFNSERLVQGRIGATNGEFIVPDLTSCLSPLLLNQVAADSKRPLQRIRSKTRPLKSSRSAENLKSKHHRHRSGQLAEALHHGNASSTSLPRIAAAAVPHSSLAAPRPRRDRAESVNEIATASAQERKTSLLDETTAFTAEPEGASDSVCAPAIRVLSASAGSLDVSESPISSTPIHTHPHSAPHSPVPRRSAPPPPKRRKPPAIPAHARAGTTMTGLTSSASQPVLSPLGSEARKACSILAGEDFDIVRFRTNAFFENSTTRLMANIDTPTYLIACSIFFPIS</sequence>
<keyword evidence="3" id="KW-1185">Reference proteome</keyword>
<comment type="caution">
    <text evidence="2">The sequence shown here is derived from an EMBL/GenBank/DDBJ whole genome shotgun (WGS) entry which is preliminary data.</text>
</comment>
<organism evidence="2 3">
    <name type="scientific">Cerrena zonata</name>
    <dbReference type="NCBI Taxonomy" id="2478898"/>
    <lineage>
        <taxon>Eukaryota</taxon>
        <taxon>Fungi</taxon>
        <taxon>Dikarya</taxon>
        <taxon>Basidiomycota</taxon>
        <taxon>Agaricomycotina</taxon>
        <taxon>Agaricomycetes</taxon>
        <taxon>Polyporales</taxon>
        <taxon>Cerrenaceae</taxon>
        <taxon>Cerrena</taxon>
    </lineage>
</organism>
<name>A0AAW0FQ83_9APHY</name>
<reference evidence="2 3" key="1">
    <citation type="submission" date="2022-09" db="EMBL/GenBank/DDBJ databases">
        <authorList>
            <person name="Palmer J.M."/>
        </authorList>
    </citation>
    <scope>NUCLEOTIDE SEQUENCE [LARGE SCALE GENOMIC DNA]</scope>
    <source>
        <strain evidence="2 3">DSM 7382</strain>
    </source>
</reference>
<accession>A0AAW0FQ83</accession>
<evidence type="ECO:0000313" key="2">
    <source>
        <dbReference type="EMBL" id="KAK7680379.1"/>
    </source>
</evidence>
<dbReference type="Proteomes" id="UP001385951">
    <property type="component" value="Unassembled WGS sequence"/>
</dbReference>
<feature type="region of interest" description="Disordered" evidence="1">
    <location>
        <begin position="180"/>
        <end position="220"/>
    </location>
</feature>
<feature type="compositionally biased region" description="Basic residues" evidence="1">
    <location>
        <begin position="59"/>
        <end position="71"/>
    </location>
</feature>
<gene>
    <name evidence="2" type="ORF">QCA50_016619</name>
</gene>
<evidence type="ECO:0000256" key="1">
    <source>
        <dbReference type="SAM" id="MobiDB-lite"/>
    </source>
</evidence>